<dbReference type="InterPro" id="IPR046341">
    <property type="entry name" value="SET_dom_sf"/>
</dbReference>
<organism evidence="2 3">
    <name type="scientific">Triplophysa rosa</name>
    <name type="common">Cave loach</name>
    <dbReference type="NCBI Taxonomy" id="992332"/>
    <lineage>
        <taxon>Eukaryota</taxon>
        <taxon>Metazoa</taxon>
        <taxon>Chordata</taxon>
        <taxon>Craniata</taxon>
        <taxon>Vertebrata</taxon>
        <taxon>Euteleostomi</taxon>
        <taxon>Actinopterygii</taxon>
        <taxon>Neopterygii</taxon>
        <taxon>Teleostei</taxon>
        <taxon>Ostariophysi</taxon>
        <taxon>Cypriniformes</taxon>
        <taxon>Nemacheilidae</taxon>
        <taxon>Triplophysa</taxon>
    </lineage>
</organism>
<dbReference type="PANTHER" id="PTHR46167:SF1">
    <property type="entry name" value="N-LYSINE METHYLTRANSFERASE KMT5A"/>
    <property type="match status" value="1"/>
</dbReference>
<dbReference type="GO" id="GO:0005700">
    <property type="term" value="C:polytene chromosome"/>
    <property type="evidence" value="ECO:0007669"/>
    <property type="project" value="TreeGrafter"/>
</dbReference>
<dbReference type="SUPFAM" id="SSF82199">
    <property type="entry name" value="SET domain"/>
    <property type="match status" value="1"/>
</dbReference>
<dbReference type="Gene3D" id="2.170.270.10">
    <property type="entry name" value="SET domain"/>
    <property type="match status" value="1"/>
</dbReference>
<dbReference type="AlphaFoldDB" id="A0A9W7TSD0"/>
<accession>A0A9W7TSD0</accession>
<keyword evidence="3" id="KW-1185">Reference proteome</keyword>
<evidence type="ECO:0000259" key="1">
    <source>
        <dbReference type="PROSITE" id="PS50280"/>
    </source>
</evidence>
<sequence>MRVLESDISQILEDVSKEDLFKECHEGPMKSDQTRKTFFKKSFSYVEPTQLYLGADAAGRERFFQYVPIKQTLRSLLNQSVVKDQYRQTKMKQMSQFQLDVLADVKDGKTIKDNTLLKESPSSLSIILYQDSFEVVNPLGSGKKKHKILAVYLTLGEILPHNRSCIDPMQLVLLCREEDFRFFGQEKILSPLVADLKDIEELGFETKDGSSLKGTLIAISGDNLGSHSIGGFTENFSKSKNFCRYCMIDRDTFQRHPGKLAPKRTLENYRECVEQLKGGQYIVNGIKFDSIFNNLTHFHVCSPGVFILYNYSANLKKKHLWLRMIRIIVDAIRAHCPNPTKAECSQIAKNVVAQYPKSFGDVTDEGDLLGSGYTSLLNQIKTRYLSTTLESRVFQDRSYYHYWRRNQHRQRVQYILDRTGQCPPASCVRRALDRENTWTTNRPSVESVLLAWAPCQELSPVADDPLLISAVVLQNWKGLSIKNYEGKGKGVITTMKFKMNQVVCDYHGAGETCRGAVILAEPLCIDAQNFPCICHPEQDTYGRRMNHSRKVNNVRPLRVKMHFPDGQRECVLFLALRDIGVGEELLWDYGVRRSSFHGEGRDVAWLDD</sequence>
<protein>
    <recommendedName>
        <fullName evidence="1">SET domain-containing protein</fullName>
    </recommendedName>
</protein>
<dbReference type="Proteomes" id="UP001059041">
    <property type="component" value="Linkage Group LG13"/>
</dbReference>
<gene>
    <name evidence="2" type="ORF">IRJ41_003851</name>
</gene>
<dbReference type="GO" id="GO:0006357">
    <property type="term" value="P:regulation of transcription by RNA polymerase II"/>
    <property type="evidence" value="ECO:0007669"/>
    <property type="project" value="TreeGrafter"/>
</dbReference>
<dbReference type="GO" id="GO:0005634">
    <property type="term" value="C:nucleus"/>
    <property type="evidence" value="ECO:0007669"/>
    <property type="project" value="TreeGrafter"/>
</dbReference>
<dbReference type="SMART" id="SM00317">
    <property type="entry name" value="SET"/>
    <property type="match status" value="1"/>
</dbReference>
<comment type="caution">
    <text evidence="2">The sequence shown here is derived from an EMBL/GenBank/DDBJ whole genome shotgun (WGS) entry which is preliminary data.</text>
</comment>
<evidence type="ECO:0000313" key="3">
    <source>
        <dbReference type="Proteomes" id="UP001059041"/>
    </source>
</evidence>
<proteinExistence type="predicted"/>
<dbReference type="PANTHER" id="PTHR46167">
    <property type="entry name" value="N-LYSINE METHYLTRANSFERASE KMT5A"/>
    <property type="match status" value="1"/>
</dbReference>
<dbReference type="GO" id="GO:0043516">
    <property type="term" value="P:regulation of DNA damage response, signal transduction by p53 class mediator"/>
    <property type="evidence" value="ECO:0007669"/>
    <property type="project" value="TreeGrafter"/>
</dbReference>
<reference evidence="2" key="1">
    <citation type="submission" date="2021-02" db="EMBL/GenBank/DDBJ databases">
        <title>Comparative genomics reveals that relaxation of natural selection precedes convergent phenotypic evolution of cavefish.</title>
        <authorList>
            <person name="Peng Z."/>
        </authorList>
    </citation>
    <scope>NUCLEOTIDE SEQUENCE</scope>
    <source>
        <tissue evidence="2">Muscle</tissue>
    </source>
</reference>
<dbReference type="Pfam" id="PF00856">
    <property type="entry name" value="SET"/>
    <property type="match status" value="1"/>
</dbReference>
<evidence type="ECO:0000313" key="2">
    <source>
        <dbReference type="EMBL" id="KAI7801292.1"/>
    </source>
</evidence>
<dbReference type="InterPro" id="IPR051760">
    <property type="entry name" value="KMT5A"/>
</dbReference>
<dbReference type="InterPro" id="IPR001214">
    <property type="entry name" value="SET_dom"/>
</dbReference>
<dbReference type="GO" id="GO:0042799">
    <property type="term" value="F:histone H4K20 methyltransferase activity"/>
    <property type="evidence" value="ECO:0007669"/>
    <property type="project" value="TreeGrafter"/>
</dbReference>
<dbReference type="PROSITE" id="PS50280">
    <property type="entry name" value="SET"/>
    <property type="match status" value="1"/>
</dbReference>
<name>A0A9W7TSD0_TRIRA</name>
<feature type="domain" description="SET" evidence="1">
    <location>
        <begin position="477"/>
        <end position="590"/>
    </location>
</feature>
<dbReference type="EMBL" id="JAFHDT010000013">
    <property type="protein sequence ID" value="KAI7801292.1"/>
    <property type="molecule type" value="Genomic_DNA"/>
</dbReference>